<dbReference type="RefSeq" id="WP_176534030.1">
    <property type="nucleotide sequence ID" value="NZ_CP088022.1"/>
</dbReference>
<name>A0A973WTU4_9BRAD</name>
<sequence length="258" mass="28145">MSPRTKRALTILLTVVALLVLGWQIKTGFFVHDRSLRLRLTLTVETPEGVRTGSSVTEQTITFGPFQLRYGSGGWDIGSFLSGEGVVVDLGQRGLLVATLVAPGWIRSRGWGGGGGYAVDPFLGLVTYISNPPDRLSAAERYMVHLDEVKRLKPKADVSLKQLPVLVGFSDPNNPTSISVVDPSNLAGAFGSGVKLKTATVEVTDDPVTHSIEVHLPWLKQNKLPKLDDLIFPPPPPGYEWVDPHPPNFRYSVFVKPQ</sequence>
<proteinExistence type="predicted"/>
<accession>A0A973WTU4</accession>
<reference evidence="1" key="1">
    <citation type="submission" date="2020-06" db="EMBL/GenBank/DDBJ databases">
        <title>Whole Genome Sequence of Bradyrhizobium sp. Strain 66S1MB.</title>
        <authorList>
            <person name="Bromfield E."/>
            <person name="Cloutier S."/>
        </authorList>
    </citation>
    <scope>NUCLEOTIDE SEQUENCE</scope>
    <source>
        <strain evidence="1">66S1MB</strain>
    </source>
</reference>
<protein>
    <submittedName>
        <fullName evidence="1">Uncharacterized protein</fullName>
    </submittedName>
</protein>
<evidence type="ECO:0000313" key="1">
    <source>
        <dbReference type="EMBL" id="NVL11004.1"/>
    </source>
</evidence>
<dbReference type="EMBL" id="JABWSX010000001">
    <property type="protein sequence ID" value="NVL11004.1"/>
    <property type="molecule type" value="Genomic_DNA"/>
</dbReference>
<comment type="caution">
    <text evidence="1">The sequence shown here is derived from an EMBL/GenBank/DDBJ whole genome shotgun (WGS) entry which is preliminary data.</text>
</comment>
<gene>
    <name evidence="1" type="ORF">HU230_36220</name>
</gene>
<dbReference type="AlphaFoldDB" id="A0A973WTU4"/>
<organism evidence="1">
    <name type="scientific">Bradyrhizobium quebecense</name>
    <dbReference type="NCBI Taxonomy" id="2748629"/>
    <lineage>
        <taxon>Bacteria</taxon>
        <taxon>Pseudomonadati</taxon>
        <taxon>Pseudomonadota</taxon>
        <taxon>Alphaproteobacteria</taxon>
        <taxon>Hyphomicrobiales</taxon>
        <taxon>Nitrobacteraceae</taxon>
        <taxon>Bradyrhizobium</taxon>
    </lineage>
</organism>